<evidence type="ECO:0000313" key="4">
    <source>
        <dbReference type="Proteomes" id="UP001150217"/>
    </source>
</evidence>
<feature type="region of interest" description="Disordered" evidence="2">
    <location>
        <begin position="575"/>
        <end position="600"/>
    </location>
</feature>
<feature type="region of interest" description="Disordered" evidence="2">
    <location>
        <begin position="620"/>
        <end position="650"/>
    </location>
</feature>
<dbReference type="PANTHER" id="PTHR13037">
    <property type="entry name" value="FORMIN"/>
    <property type="match status" value="1"/>
</dbReference>
<evidence type="ECO:0000313" key="3">
    <source>
        <dbReference type="EMBL" id="KAJ4494227.1"/>
    </source>
</evidence>
<gene>
    <name evidence="3" type="ORF">C8R41DRAFT_866925</name>
</gene>
<dbReference type="Proteomes" id="UP001150217">
    <property type="component" value="Unassembled WGS sequence"/>
</dbReference>
<feature type="compositionally biased region" description="Pro residues" evidence="2">
    <location>
        <begin position="638"/>
        <end position="650"/>
    </location>
</feature>
<comment type="caution">
    <text evidence="3">The sequence shown here is derived from an EMBL/GenBank/DDBJ whole genome shotgun (WGS) entry which is preliminary data.</text>
</comment>
<accession>A0ABQ8VJU4</accession>
<dbReference type="PANTHER" id="PTHR13037:SF24">
    <property type="entry name" value="POLYCOMB PROTEIN PCL-RELATED"/>
    <property type="match status" value="1"/>
</dbReference>
<proteinExistence type="predicted"/>
<name>A0ABQ8VJU4_9AGAR</name>
<feature type="compositionally biased region" description="Low complexity" evidence="2">
    <location>
        <begin position="620"/>
        <end position="637"/>
    </location>
</feature>
<evidence type="ECO:0000256" key="1">
    <source>
        <dbReference type="ARBA" id="ARBA00022581"/>
    </source>
</evidence>
<feature type="compositionally biased region" description="Polar residues" evidence="2">
    <location>
        <begin position="442"/>
        <end position="470"/>
    </location>
</feature>
<feature type="region of interest" description="Disordered" evidence="2">
    <location>
        <begin position="697"/>
        <end position="753"/>
    </location>
</feature>
<evidence type="ECO:0000256" key="2">
    <source>
        <dbReference type="SAM" id="MobiDB-lite"/>
    </source>
</evidence>
<feature type="region of interest" description="Disordered" evidence="2">
    <location>
        <begin position="442"/>
        <end position="474"/>
    </location>
</feature>
<evidence type="ECO:0008006" key="5">
    <source>
        <dbReference type="Google" id="ProtNLM"/>
    </source>
</evidence>
<dbReference type="EMBL" id="JANVFT010000034">
    <property type="protein sequence ID" value="KAJ4494227.1"/>
    <property type="molecule type" value="Genomic_DNA"/>
</dbReference>
<feature type="compositionally biased region" description="Pro residues" evidence="2">
    <location>
        <begin position="581"/>
        <end position="600"/>
    </location>
</feature>
<sequence length="753" mass="83621">MLRRCVVRFPAFVRRYTNEDIFEPYQEYTSPRPPPPQTSLKTLHNLLKTLSPSTYGTTRTLLLDLLSPSIALPIPPSPLFLSAALMAFHPSLSLSSSARISDFQLWFNYYPPLHPAPLSLLHTHLKSTPKTSLAFYTTLSVLLAGKGYISFSNRHLLPSISRYSSSGFEKYYRAYESSIESYFSTLKSPSGLHKTLTITRSIAIRFLAEAGHLDHAVSLLSPKYSLNPLTHSILLSRLLASPPSPTRDLHISKLRGLTRNPPRSKPISRGTNNLRSLSRSLLSPDPRNFPPTQDLVNFFTLYISLRDVPSSRNAITLLHTRTLRLSPIPFRAISHLLFAHMVLLFRLGTRGLGPSALRALLDLFLRFFHIHGVSPSTLLQYTTTDPSTHFYLTTLASLPQPLLPKLFPSRLHISLIWQSLAHLAPSHHALIELYNELISHASPQPQPQSTNLQTPQSWTSRGHRLPSNNTPYPPLQWHSHAHPSPIIAECFTPFIIKLMHASTYPTSPLPSPSPTPTPTSILRTLLSLSLSPTIYHYTEMARWWAWQGHESKVWIILDRLEGLHKDHQVLHAITTSEDVENPPPLPPSSNPNPDPNSLPPPDLPFYIALMRAFLSSPNYSASSPSPASSSTPSSSSPSSPPSSFLPPFPPSSPYPGTLRRLSALSHLWTHMELRFGRAHLLEQLGIRIGGTRIETGSTLRRRSDGGGGGGGSDDTVDDSKDDDAPTSTPNPYLQKAVSNWRTLAGIPSPQTRT</sequence>
<keyword evidence="1" id="KW-0945">Host-virus interaction</keyword>
<protein>
    <recommendedName>
        <fullName evidence="5">Pentatricopeptide repeat-containing protein</fullName>
    </recommendedName>
</protein>
<keyword evidence="4" id="KW-1185">Reference proteome</keyword>
<organism evidence="3 4">
    <name type="scientific">Lentinula lateritia</name>
    <dbReference type="NCBI Taxonomy" id="40482"/>
    <lineage>
        <taxon>Eukaryota</taxon>
        <taxon>Fungi</taxon>
        <taxon>Dikarya</taxon>
        <taxon>Basidiomycota</taxon>
        <taxon>Agaricomycotina</taxon>
        <taxon>Agaricomycetes</taxon>
        <taxon>Agaricomycetidae</taxon>
        <taxon>Agaricales</taxon>
        <taxon>Marasmiineae</taxon>
        <taxon>Omphalotaceae</taxon>
        <taxon>Lentinula</taxon>
    </lineage>
</organism>
<reference evidence="3" key="1">
    <citation type="submission" date="2022-08" db="EMBL/GenBank/DDBJ databases">
        <title>A Global Phylogenomic Analysis of the Shiitake Genus Lentinula.</title>
        <authorList>
            <consortium name="DOE Joint Genome Institute"/>
            <person name="Sierra-Patev S."/>
            <person name="Min B."/>
            <person name="Naranjo-Ortiz M."/>
            <person name="Looney B."/>
            <person name="Konkel Z."/>
            <person name="Slot J.C."/>
            <person name="Sakamoto Y."/>
            <person name="Steenwyk J.L."/>
            <person name="Rokas A."/>
            <person name="Carro J."/>
            <person name="Camarero S."/>
            <person name="Ferreira P."/>
            <person name="Molpeceres G."/>
            <person name="Ruiz-Duenas F.J."/>
            <person name="Serrano A."/>
            <person name="Henrissat B."/>
            <person name="Drula E."/>
            <person name="Hughes K.W."/>
            <person name="Mata J.L."/>
            <person name="Ishikawa N.K."/>
            <person name="Vargas-Isla R."/>
            <person name="Ushijima S."/>
            <person name="Smith C.A."/>
            <person name="Ahrendt S."/>
            <person name="Andreopoulos W."/>
            <person name="He G."/>
            <person name="Labutti K."/>
            <person name="Lipzen A."/>
            <person name="Ng V."/>
            <person name="Riley R."/>
            <person name="Sandor L."/>
            <person name="Barry K."/>
            <person name="Martinez A.T."/>
            <person name="Xiao Y."/>
            <person name="Gibbons J.G."/>
            <person name="Terashima K."/>
            <person name="Grigoriev I.V."/>
            <person name="Hibbett D.S."/>
        </authorList>
    </citation>
    <scope>NUCLEOTIDE SEQUENCE</scope>
    <source>
        <strain evidence="3">RHP3577 ss4</strain>
    </source>
</reference>